<dbReference type="Pfam" id="PF00126">
    <property type="entry name" value="HTH_1"/>
    <property type="match status" value="1"/>
</dbReference>
<accession>A0ABV9NZY3</accession>
<organism evidence="6 7">
    <name type="scientific">Bacillus daqingensis</name>
    <dbReference type="NCBI Taxonomy" id="872396"/>
    <lineage>
        <taxon>Bacteria</taxon>
        <taxon>Bacillati</taxon>
        <taxon>Bacillota</taxon>
        <taxon>Bacilli</taxon>
        <taxon>Bacillales</taxon>
        <taxon>Bacillaceae</taxon>
        <taxon>Bacillus</taxon>
    </lineage>
</organism>
<feature type="domain" description="HTH lysR-type" evidence="5">
    <location>
        <begin position="1"/>
        <end position="58"/>
    </location>
</feature>
<name>A0ABV9NZY3_9BACI</name>
<evidence type="ECO:0000259" key="5">
    <source>
        <dbReference type="PROSITE" id="PS50931"/>
    </source>
</evidence>
<evidence type="ECO:0000313" key="7">
    <source>
        <dbReference type="Proteomes" id="UP001595896"/>
    </source>
</evidence>
<dbReference type="InterPro" id="IPR036390">
    <property type="entry name" value="WH_DNA-bd_sf"/>
</dbReference>
<dbReference type="PANTHER" id="PTHR30126">
    <property type="entry name" value="HTH-TYPE TRANSCRIPTIONAL REGULATOR"/>
    <property type="match status" value="1"/>
</dbReference>
<dbReference type="RefSeq" id="WP_377910454.1">
    <property type="nucleotide sequence ID" value="NZ_JBHSGK010000020.1"/>
</dbReference>
<keyword evidence="3" id="KW-0238">DNA-binding</keyword>
<dbReference type="SUPFAM" id="SSF46785">
    <property type="entry name" value="Winged helix' DNA-binding domain"/>
    <property type="match status" value="1"/>
</dbReference>
<keyword evidence="7" id="KW-1185">Reference proteome</keyword>
<dbReference type="Proteomes" id="UP001595896">
    <property type="component" value="Unassembled WGS sequence"/>
</dbReference>
<protein>
    <submittedName>
        <fullName evidence="6">LysR family transcriptional regulator</fullName>
    </submittedName>
</protein>
<keyword evidence="4" id="KW-0804">Transcription</keyword>
<evidence type="ECO:0000313" key="6">
    <source>
        <dbReference type="EMBL" id="MFC4737866.1"/>
    </source>
</evidence>
<comment type="caution">
    <text evidence="6">The sequence shown here is derived from an EMBL/GenBank/DDBJ whole genome shotgun (WGS) entry which is preliminary data.</text>
</comment>
<dbReference type="InterPro" id="IPR005119">
    <property type="entry name" value="LysR_subst-bd"/>
</dbReference>
<dbReference type="Pfam" id="PF03466">
    <property type="entry name" value="LysR_substrate"/>
    <property type="match status" value="1"/>
</dbReference>
<evidence type="ECO:0000256" key="1">
    <source>
        <dbReference type="ARBA" id="ARBA00009437"/>
    </source>
</evidence>
<dbReference type="SUPFAM" id="SSF53850">
    <property type="entry name" value="Periplasmic binding protein-like II"/>
    <property type="match status" value="1"/>
</dbReference>
<proteinExistence type="inferred from homology"/>
<dbReference type="PANTHER" id="PTHR30126:SF40">
    <property type="entry name" value="HTH-TYPE TRANSCRIPTIONAL REGULATOR GLTR"/>
    <property type="match status" value="1"/>
</dbReference>
<gene>
    <name evidence="6" type="ORF">ACFO4L_14895</name>
</gene>
<dbReference type="InterPro" id="IPR036388">
    <property type="entry name" value="WH-like_DNA-bd_sf"/>
</dbReference>
<evidence type="ECO:0000256" key="4">
    <source>
        <dbReference type="ARBA" id="ARBA00023163"/>
    </source>
</evidence>
<dbReference type="EMBL" id="JBHSGK010000020">
    <property type="protein sequence ID" value="MFC4737866.1"/>
    <property type="molecule type" value="Genomic_DNA"/>
</dbReference>
<comment type="similarity">
    <text evidence="1">Belongs to the LysR transcriptional regulatory family.</text>
</comment>
<sequence length="298" mass="33770">MKWKQIEVFYTFSQLQNVSRTAEELGVKQPTVTFHLKQLEQSIGTPLFERKGEQVTLTPAGAALRHYSRELMALFRETERVMRDYRDKKGELFLGASYIPANYVLPPILYQFQQKTPGVQLRISIQPAPQTADDIIMKRLDIGIVSEQNLTTSKLTVKRLCPDDVVLVTPPGHPLLDSTQLEADIERFPLLLHQSGSTRDIVNDWAAEEKLNLNVAMELTNVEAIRFLVRLGSGCAILSSRAVEEDLAAGKLAIRPLPYEQASRWISLIYRKDRPVTPIMESFFTELYSGIGYSETET</sequence>
<dbReference type="PRINTS" id="PR00039">
    <property type="entry name" value="HTHLYSR"/>
</dbReference>
<dbReference type="InterPro" id="IPR000847">
    <property type="entry name" value="LysR_HTH_N"/>
</dbReference>
<evidence type="ECO:0000256" key="3">
    <source>
        <dbReference type="ARBA" id="ARBA00023125"/>
    </source>
</evidence>
<dbReference type="Gene3D" id="1.10.10.10">
    <property type="entry name" value="Winged helix-like DNA-binding domain superfamily/Winged helix DNA-binding domain"/>
    <property type="match status" value="1"/>
</dbReference>
<reference evidence="7" key="1">
    <citation type="journal article" date="2019" name="Int. J. Syst. Evol. Microbiol.">
        <title>The Global Catalogue of Microorganisms (GCM) 10K type strain sequencing project: providing services to taxonomists for standard genome sequencing and annotation.</title>
        <authorList>
            <consortium name="The Broad Institute Genomics Platform"/>
            <consortium name="The Broad Institute Genome Sequencing Center for Infectious Disease"/>
            <person name="Wu L."/>
            <person name="Ma J."/>
        </authorList>
    </citation>
    <scope>NUCLEOTIDE SEQUENCE [LARGE SCALE GENOMIC DNA]</scope>
    <source>
        <strain evidence="7">JCM 12165</strain>
    </source>
</reference>
<evidence type="ECO:0000256" key="2">
    <source>
        <dbReference type="ARBA" id="ARBA00023015"/>
    </source>
</evidence>
<dbReference type="Gene3D" id="3.40.190.290">
    <property type="match status" value="1"/>
</dbReference>
<keyword evidence="2" id="KW-0805">Transcription regulation</keyword>
<dbReference type="PROSITE" id="PS50931">
    <property type="entry name" value="HTH_LYSR"/>
    <property type="match status" value="1"/>
</dbReference>